<dbReference type="OrthoDB" id="630895at2759"/>
<dbReference type="InterPro" id="IPR002641">
    <property type="entry name" value="PNPLA_dom"/>
</dbReference>
<organism evidence="6 7">
    <name type="scientific">Sphagnurus paluster</name>
    <dbReference type="NCBI Taxonomy" id="117069"/>
    <lineage>
        <taxon>Eukaryota</taxon>
        <taxon>Fungi</taxon>
        <taxon>Dikarya</taxon>
        <taxon>Basidiomycota</taxon>
        <taxon>Agaricomycotina</taxon>
        <taxon>Agaricomycetes</taxon>
        <taxon>Agaricomycetidae</taxon>
        <taxon>Agaricales</taxon>
        <taxon>Tricholomatineae</taxon>
        <taxon>Lyophyllaceae</taxon>
        <taxon>Sphagnurus</taxon>
    </lineage>
</organism>
<dbReference type="AlphaFoldDB" id="A0A9P7GQM1"/>
<name>A0A9P7GQM1_9AGAR</name>
<gene>
    <name evidence="6" type="ORF">H0H81_007733</name>
</gene>
<proteinExistence type="predicted"/>
<evidence type="ECO:0000313" key="6">
    <source>
        <dbReference type="EMBL" id="KAG5651700.1"/>
    </source>
</evidence>
<evidence type="ECO:0000313" key="7">
    <source>
        <dbReference type="Proteomes" id="UP000717328"/>
    </source>
</evidence>
<keyword evidence="2" id="KW-0442">Lipid degradation</keyword>
<sequence length="273" mass="31299">MLGRLGMSVEEAIQEYLNLAKRVFSKKKWFFQDGAYKARVLESVFKEVIAKHLDGDSDELMQGSMERTSCKTFVCAVAAGNITGRTYIFRSYDVEDFVDRTYNCKIWEAARATSAAPTFFKRIYIGQEGLKEAFFDAGLGCNNPVRQLLAEARRAFGISCKIGCILSIGTGLPKVFRLKEPNLFQRCIPLSLVKVLRRIATDCERVAHDVEQEYKGIKPRVFFRLSVQRDLYKVSLDEWNRFQDVQLHTLDYTRTFLVCREIKEISELLIAGL</sequence>
<dbReference type="GO" id="GO:0019369">
    <property type="term" value="P:arachidonate metabolic process"/>
    <property type="evidence" value="ECO:0007669"/>
    <property type="project" value="TreeGrafter"/>
</dbReference>
<reference evidence="6" key="1">
    <citation type="submission" date="2021-02" db="EMBL/GenBank/DDBJ databases">
        <authorList>
            <person name="Nieuwenhuis M."/>
            <person name="Van De Peppel L.J.J."/>
        </authorList>
    </citation>
    <scope>NUCLEOTIDE SEQUENCE</scope>
    <source>
        <strain evidence="6">D49</strain>
    </source>
</reference>
<evidence type="ECO:0000256" key="1">
    <source>
        <dbReference type="ARBA" id="ARBA00022801"/>
    </source>
</evidence>
<dbReference type="GO" id="GO:0046486">
    <property type="term" value="P:glycerolipid metabolic process"/>
    <property type="evidence" value="ECO:0007669"/>
    <property type="project" value="UniProtKB-ARBA"/>
</dbReference>
<dbReference type="SUPFAM" id="SSF52151">
    <property type="entry name" value="FabD/lysophospholipase-like"/>
    <property type="match status" value="1"/>
</dbReference>
<keyword evidence="1" id="KW-0378">Hydrolase</keyword>
<evidence type="ECO:0000259" key="5">
    <source>
        <dbReference type="PROSITE" id="PS51635"/>
    </source>
</evidence>
<feature type="domain" description="PNPLA" evidence="5">
    <location>
        <begin position="1"/>
        <end position="149"/>
    </location>
</feature>
<evidence type="ECO:0000256" key="2">
    <source>
        <dbReference type="ARBA" id="ARBA00022963"/>
    </source>
</evidence>
<keyword evidence="7" id="KW-1185">Reference proteome</keyword>
<comment type="caution">
    <text evidence="6">The sequence shown here is derived from an EMBL/GenBank/DDBJ whole genome shotgun (WGS) entry which is preliminary data.</text>
</comment>
<dbReference type="Pfam" id="PF01734">
    <property type="entry name" value="Patatin"/>
    <property type="match status" value="1"/>
</dbReference>
<comment type="caution">
    <text evidence="4">Lacks conserved residue(s) required for the propagation of feature annotation.</text>
</comment>
<keyword evidence="3" id="KW-0443">Lipid metabolism</keyword>
<reference evidence="6" key="2">
    <citation type="submission" date="2021-10" db="EMBL/GenBank/DDBJ databases">
        <title>Phylogenomics reveals ancestral predisposition of the termite-cultivated fungus Termitomyces towards a domesticated lifestyle.</title>
        <authorList>
            <person name="Auxier B."/>
            <person name="Grum-Grzhimaylo A."/>
            <person name="Cardenas M.E."/>
            <person name="Lodge J.D."/>
            <person name="Laessoe T."/>
            <person name="Pedersen O."/>
            <person name="Smith M.E."/>
            <person name="Kuyper T.W."/>
            <person name="Franco-Molano E.A."/>
            <person name="Baroni T.J."/>
            <person name="Aanen D.K."/>
        </authorList>
    </citation>
    <scope>NUCLEOTIDE SEQUENCE</scope>
    <source>
        <strain evidence="6">D49</strain>
    </source>
</reference>
<protein>
    <recommendedName>
        <fullName evidence="5">PNPLA domain-containing protein</fullName>
    </recommendedName>
</protein>
<evidence type="ECO:0000256" key="3">
    <source>
        <dbReference type="ARBA" id="ARBA00023098"/>
    </source>
</evidence>
<dbReference type="GO" id="GO:0047499">
    <property type="term" value="F:calcium-independent phospholipase A2 activity"/>
    <property type="evidence" value="ECO:0007669"/>
    <property type="project" value="TreeGrafter"/>
</dbReference>
<dbReference type="GO" id="GO:0016042">
    <property type="term" value="P:lipid catabolic process"/>
    <property type="evidence" value="ECO:0007669"/>
    <property type="project" value="UniProtKB-KW"/>
</dbReference>
<dbReference type="GO" id="GO:0016020">
    <property type="term" value="C:membrane"/>
    <property type="evidence" value="ECO:0007669"/>
    <property type="project" value="TreeGrafter"/>
</dbReference>
<accession>A0A9P7GQM1</accession>
<evidence type="ECO:0000256" key="4">
    <source>
        <dbReference type="PROSITE-ProRule" id="PRU01161"/>
    </source>
</evidence>
<dbReference type="PANTHER" id="PTHR24185">
    <property type="entry name" value="CALCIUM-INDEPENDENT PHOSPHOLIPASE A2-GAMMA"/>
    <property type="match status" value="1"/>
</dbReference>
<dbReference type="Proteomes" id="UP000717328">
    <property type="component" value="Unassembled WGS sequence"/>
</dbReference>
<dbReference type="EMBL" id="JABCKI010000208">
    <property type="protein sequence ID" value="KAG5651700.1"/>
    <property type="molecule type" value="Genomic_DNA"/>
</dbReference>
<dbReference type="PANTHER" id="PTHR24185:SF1">
    <property type="entry name" value="CALCIUM-INDEPENDENT PHOSPHOLIPASE A2-GAMMA"/>
    <property type="match status" value="1"/>
</dbReference>
<dbReference type="PROSITE" id="PS51635">
    <property type="entry name" value="PNPLA"/>
    <property type="match status" value="1"/>
</dbReference>
<dbReference type="InterPro" id="IPR016035">
    <property type="entry name" value="Acyl_Trfase/lysoPLipase"/>
</dbReference>
<dbReference type="Gene3D" id="3.40.1090.10">
    <property type="entry name" value="Cytosolic phospholipase A2 catalytic domain"/>
    <property type="match status" value="1"/>
</dbReference>